<dbReference type="SMART" id="SM00325">
    <property type="entry name" value="RhoGEF"/>
    <property type="match status" value="1"/>
</dbReference>
<protein>
    <submittedName>
        <fullName evidence="7">Rho1-Guanine Exchange Factor-like protein</fullName>
    </submittedName>
</protein>
<evidence type="ECO:0000256" key="4">
    <source>
        <dbReference type="SAM" id="MobiDB-lite"/>
    </source>
</evidence>
<dbReference type="InterPro" id="IPR036390">
    <property type="entry name" value="WH_DNA-bd_sf"/>
</dbReference>
<sequence>MNSNELDLRNKYFYEIFGKKRKSDTSTPTQLFSGSKVQTTINEISITNDEDEDSTEDENKASLKDYTLGHDTGARYRIAPDCSSHQLKASPVLHISTNLNSSPQSFTGDQISPTNKKISINDSTRQDKGNSCTTTSSPSQKRSNVLLPHVRKHSSPSLLSFSKNSGSHMGDPNQLSTPPTPKSAGHTMELHSSFNGKHSSSSTSSLFALESLKTQNRRSSNSSNHSSQYRRHTNQHQRHHSRSKSSPVSLTEISMIKGTPLVYPALLSLIAIKFKQTIQLSTHKKMGLLYRDSFTGKQAIDTLCLIIGSLDRNLGMLIGKSLEAQKLFHDVLYDHGVRDSVLEIYELSSESIFMAHQSQSSTSIANTFSSSSSSVNSLRTKTEINGVFVPLTHCYSSTCSLEKLCYSISCPNRLQQQANLHLKLGGGLKRNISLALDKEDDERISWTNSVPKSVWESLSKQQIKRQEAIYELFTTEKKFVKSLEIIRDTFMKKLLETNIIPSDVRINFVKHVFAHINEIYSVNREFLKALAQRQSLSPICPGIADIFLQYLPFFDPFLSYIASRPYAKYLIETQRSVNPNFARFDDEVSNSSLRHGIDSFLSQGVSRPGRYSLLVREIIHFSDPVTDKDDLQMLMKVQDLLKDLMKRIDRASGAAQDRYDVKVLKQKILFKNEYVNLGLNNEKRKIKHEGLLSRKDVNKTDASFSGDIQFYLLDNMLLFLKSKAVNKWHQHTVFQRPIPLPLLFICPAEDMPPIKRYVTENPNCSAGVLLPQYQTSNPKNAIVFAYYGTKQQYQVTLYAPQPAGLQTLIEKVKQEQKRLLDETKHITFKQMVGQFFHSYINTNRVNDVLICHAGKILLVATNMGLFVLNYATSINQKPVHLLHKISISQISVLEEYKVMILLIDKKLYGCPLDVIDDAENADFLFRKNSKVLFKYVAMFKDGFCNGKRIIMIAHHFLHTVQLLIVNPLIFDFNSGNFKKNLKAGLVDFSVDSEPLSFSFLENKICIGCKKNIKILNVPEVCDKNGFKMRELLNLHDNKVLANMYKETFKVVSMFPIKNSTFACFPELCFFLNKQGKREETKGCFHWEGEPEQFACSYPYIVAINSNFIEIRHIENGELVRCVLGNKIRMLKSYAKKILYCYEDPQGFEIIELLNF</sequence>
<feature type="domain" description="CNH" evidence="6">
    <location>
        <begin position="842"/>
        <end position="1137"/>
    </location>
</feature>
<dbReference type="InterPro" id="IPR036388">
    <property type="entry name" value="WH-like_DNA-bd_sf"/>
</dbReference>
<gene>
    <name evidence="7" type="primary">ROM1_1</name>
    <name evidence="7" type="ORF">GRS66_001881</name>
</gene>
<organism evidence="7 8">
    <name type="scientific">Saccharomyces pastorianus</name>
    <name type="common">Lager yeast</name>
    <name type="synonym">Saccharomyces cerevisiae x Saccharomyces eubayanus</name>
    <dbReference type="NCBI Taxonomy" id="27292"/>
    <lineage>
        <taxon>Eukaryota</taxon>
        <taxon>Fungi</taxon>
        <taxon>Dikarya</taxon>
        <taxon>Ascomycota</taxon>
        <taxon>Saccharomycotina</taxon>
        <taxon>Saccharomycetes</taxon>
        <taxon>Saccharomycetales</taxon>
        <taxon>Saccharomycetaceae</taxon>
        <taxon>Saccharomyces</taxon>
    </lineage>
</organism>
<dbReference type="AlphaFoldDB" id="A0A6C1DRV1"/>
<feature type="compositionally biased region" description="Basic residues" evidence="4">
    <location>
        <begin position="228"/>
        <end position="243"/>
    </location>
</feature>
<dbReference type="Pfam" id="PF00610">
    <property type="entry name" value="DEP"/>
    <property type="match status" value="1"/>
</dbReference>
<accession>A0A6C1DRV1</accession>
<evidence type="ECO:0000256" key="1">
    <source>
        <dbReference type="ARBA" id="ARBA00022553"/>
    </source>
</evidence>
<dbReference type="Proteomes" id="UP000501346">
    <property type="component" value="Chromosome ScVII"/>
</dbReference>
<dbReference type="InterPro" id="IPR052233">
    <property type="entry name" value="Rho-type_GEFs"/>
</dbReference>
<dbReference type="OrthoDB" id="660555at2759"/>
<dbReference type="FunFam" id="1.20.900.10:FF:000035">
    <property type="entry name" value="Rho guanyl nucleotide exchange factor"/>
    <property type="match status" value="1"/>
</dbReference>
<dbReference type="FunFam" id="2.30.29.30:FF:000405">
    <property type="entry name" value="RHO1 GDP-GTP exchange protein 2"/>
    <property type="match status" value="1"/>
</dbReference>
<dbReference type="InterPro" id="IPR035899">
    <property type="entry name" value="DBL_dom_sf"/>
</dbReference>
<dbReference type="InterPro" id="IPR001180">
    <property type="entry name" value="CNH_dom"/>
</dbReference>
<evidence type="ECO:0000256" key="2">
    <source>
        <dbReference type="ARBA" id="ARBA00022658"/>
    </source>
</evidence>
<dbReference type="Gene3D" id="2.30.29.30">
    <property type="entry name" value="Pleckstrin-homology domain (PH domain)/Phosphotyrosine-binding domain (PTB)"/>
    <property type="match status" value="1"/>
</dbReference>
<dbReference type="PROSITE" id="PS50219">
    <property type="entry name" value="CNH"/>
    <property type="match status" value="1"/>
</dbReference>
<keyword evidence="8" id="KW-1185">Reference proteome</keyword>
<dbReference type="InterPro" id="IPR011993">
    <property type="entry name" value="PH-like_dom_sf"/>
</dbReference>
<dbReference type="Gene3D" id="1.20.900.10">
    <property type="entry name" value="Dbl homology (DH) domain"/>
    <property type="match status" value="1"/>
</dbReference>
<dbReference type="SMART" id="SM00049">
    <property type="entry name" value="DEP"/>
    <property type="match status" value="1"/>
</dbReference>
<evidence type="ECO:0000313" key="7">
    <source>
        <dbReference type="EMBL" id="QID79605.1"/>
    </source>
</evidence>
<dbReference type="Gene3D" id="1.10.10.10">
    <property type="entry name" value="Winged helix-like DNA-binding domain superfamily/Winged helix DNA-binding domain"/>
    <property type="match status" value="1"/>
</dbReference>
<dbReference type="SMART" id="SM00036">
    <property type="entry name" value="CNH"/>
    <property type="match status" value="1"/>
</dbReference>
<evidence type="ECO:0000256" key="3">
    <source>
        <dbReference type="ARBA" id="ARBA00053835"/>
    </source>
</evidence>
<evidence type="ECO:0000259" key="6">
    <source>
        <dbReference type="PROSITE" id="PS50219"/>
    </source>
</evidence>
<evidence type="ECO:0000313" key="8">
    <source>
        <dbReference type="Proteomes" id="UP000501346"/>
    </source>
</evidence>
<dbReference type="Pfam" id="PF00621">
    <property type="entry name" value="RhoGEF"/>
    <property type="match status" value="1"/>
</dbReference>
<feature type="compositionally biased region" description="Polar residues" evidence="4">
    <location>
        <begin position="100"/>
        <end position="143"/>
    </location>
</feature>
<feature type="region of interest" description="Disordered" evidence="4">
    <location>
        <begin position="100"/>
        <end position="249"/>
    </location>
</feature>
<dbReference type="PANTHER" id="PTHR46572:SF2">
    <property type="entry name" value="RHO1 GDP-GTP EXCHANGE PROTEIN 1-RELATED"/>
    <property type="match status" value="1"/>
</dbReference>
<dbReference type="Pfam" id="PF15405">
    <property type="entry name" value="PH_5"/>
    <property type="match status" value="1"/>
</dbReference>
<dbReference type="FunFam" id="1.10.10.10:FF:000797">
    <property type="entry name" value="RHO1 GDP-GTP exchange protein 1"/>
    <property type="match status" value="1"/>
</dbReference>
<dbReference type="GO" id="GO:0005085">
    <property type="term" value="F:guanyl-nucleotide exchange factor activity"/>
    <property type="evidence" value="ECO:0007669"/>
    <property type="project" value="UniProtKB-KW"/>
</dbReference>
<comment type="function">
    <text evidence="3">Stimulates the exchange of RHO1 GDP-bound form into GTP-bound form.</text>
</comment>
<dbReference type="SUPFAM" id="SSF48065">
    <property type="entry name" value="DBL homology domain (DH-domain)"/>
    <property type="match status" value="1"/>
</dbReference>
<reference evidence="7 8" key="1">
    <citation type="journal article" date="2019" name="BMC Genomics">
        <title>Chromosome level assembly and comparative genome analysis confirm lager-brewing yeasts originated from a single hybridization.</title>
        <authorList>
            <person name="Salazar A.N."/>
            <person name="Gorter de Vries A.R."/>
            <person name="van den Broek M."/>
            <person name="Brouwers N."/>
            <person name="de la Torre Cortes P."/>
            <person name="Kuijpers N.G.A."/>
            <person name="Daran J.G."/>
            <person name="Abeel T."/>
        </authorList>
    </citation>
    <scope>NUCLEOTIDE SEQUENCE [LARGE SCALE GENOMIC DNA]</scope>
    <source>
        <strain evidence="7 8">CBS 1483</strain>
    </source>
</reference>
<dbReference type="CDD" id="cd00160">
    <property type="entry name" value="RhoGEF"/>
    <property type="match status" value="1"/>
</dbReference>
<evidence type="ECO:0000259" key="5">
    <source>
        <dbReference type="PROSITE" id="PS50010"/>
    </source>
</evidence>
<dbReference type="SUPFAM" id="SSF50729">
    <property type="entry name" value="PH domain-like"/>
    <property type="match status" value="1"/>
</dbReference>
<dbReference type="SUPFAM" id="SSF46785">
    <property type="entry name" value="Winged helix' DNA-binding domain"/>
    <property type="match status" value="1"/>
</dbReference>
<dbReference type="GO" id="GO:0007264">
    <property type="term" value="P:small GTPase-mediated signal transduction"/>
    <property type="evidence" value="ECO:0007669"/>
    <property type="project" value="UniProtKB-ARBA"/>
</dbReference>
<feature type="compositionally biased region" description="Low complexity" evidence="4">
    <location>
        <begin position="155"/>
        <end position="167"/>
    </location>
</feature>
<proteinExistence type="predicted"/>
<dbReference type="InterPro" id="IPR041675">
    <property type="entry name" value="PH_5"/>
</dbReference>
<keyword evidence="2" id="KW-0344">Guanine-nucleotide releasing factor</keyword>
<feature type="compositionally biased region" description="Low complexity" evidence="4">
    <location>
        <begin position="190"/>
        <end position="227"/>
    </location>
</feature>
<dbReference type="PROSITE" id="PS50010">
    <property type="entry name" value="DH_2"/>
    <property type="match status" value="1"/>
</dbReference>
<dbReference type="Pfam" id="PF00780">
    <property type="entry name" value="CNH"/>
    <property type="match status" value="1"/>
</dbReference>
<keyword evidence="1" id="KW-0597">Phosphoprotein</keyword>
<dbReference type="InterPro" id="IPR000219">
    <property type="entry name" value="DH_dom"/>
</dbReference>
<feature type="domain" description="DH" evidence="5">
    <location>
        <begin position="464"/>
        <end position="651"/>
    </location>
</feature>
<name>A0A6C1DRV1_SACPS</name>
<dbReference type="InterPro" id="IPR000591">
    <property type="entry name" value="DEP_dom"/>
</dbReference>
<dbReference type="PANTHER" id="PTHR46572">
    <property type="entry name" value="RHO1 GDP-GTP EXCHANGE PROTEIN 1-RELATED"/>
    <property type="match status" value="1"/>
</dbReference>
<dbReference type="CDD" id="cd04435">
    <property type="entry name" value="DEP_fRom2"/>
    <property type="match status" value="1"/>
</dbReference>
<dbReference type="EMBL" id="CP048988">
    <property type="protein sequence ID" value="QID79605.1"/>
    <property type="molecule type" value="Genomic_DNA"/>
</dbReference>